<gene>
    <name evidence="1" type="ORF">DPV69_04580</name>
</gene>
<protein>
    <submittedName>
        <fullName evidence="1">Uncharacterized protein</fullName>
    </submittedName>
</protein>
<evidence type="ECO:0000313" key="2">
    <source>
        <dbReference type="Proteomes" id="UP000284120"/>
    </source>
</evidence>
<dbReference type="Proteomes" id="UP000284120">
    <property type="component" value="Unassembled WGS sequence"/>
</dbReference>
<sequence length="228" mass="26328">MSFLKQIKDITITNGDWSIIRTDLLTLEGLVQQIESLPYTGKGLVKDEVIENTCFPPFLQVFYYLVFQLRRIPDETLFFEEYLKWLAPTELTETTFTYNEQIYSRSGLQARALRTYPSLVRDLHFYYFLLASGKFESVDFSMCADYGEGLGVLVTKNKVSYAVSILIDTDRGAAFKEIKEGRHDYRHVTEIKLAVGFNKLVKKGNIYLLGEKQLAYLLEEIKRIAVGR</sequence>
<organism evidence="1 2">
    <name type="scientific">Pedobacter chitinilyticus</name>
    <dbReference type="NCBI Taxonomy" id="2233776"/>
    <lineage>
        <taxon>Bacteria</taxon>
        <taxon>Pseudomonadati</taxon>
        <taxon>Bacteroidota</taxon>
        <taxon>Sphingobacteriia</taxon>
        <taxon>Sphingobacteriales</taxon>
        <taxon>Sphingobacteriaceae</taxon>
        <taxon>Pedobacter</taxon>
    </lineage>
</organism>
<dbReference type="OrthoDB" id="1274899at2"/>
<reference evidence="1 2" key="1">
    <citation type="submission" date="2018-06" db="EMBL/GenBank/DDBJ databases">
        <title>Pedobacter endophyticus sp. nov., an endophytic bacterium isolated from a leaf of Triticum aestivum.</title>
        <authorList>
            <person name="Zhang L."/>
        </authorList>
    </citation>
    <scope>NUCLEOTIDE SEQUENCE [LARGE SCALE GENOMIC DNA]</scope>
    <source>
        <strain evidence="1 2">CM134L-2</strain>
    </source>
</reference>
<keyword evidence="2" id="KW-1185">Reference proteome</keyword>
<dbReference type="AlphaFoldDB" id="A0A3S3PIT9"/>
<name>A0A3S3PIT9_9SPHI</name>
<accession>A0A3S3PIT9</accession>
<evidence type="ECO:0000313" key="1">
    <source>
        <dbReference type="EMBL" id="RWU10620.1"/>
    </source>
</evidence>
<comment type="caution">
    <text evidence="1">The sequence shown here is derived from an EMBL/GenBank/DDBJ whole genome shotgun (WGS) entry which is preliminary data.</text>
</comment>
<proteinExistence type="predicted"/>
<dbReference type="RefSeq" id="WP_113646107.1">
    <property type="nucleotide sequence ID" value="NZ_QMHN01000001.1"/>
</dbReference>
<dbReference type="EMBL" id="SAYW01000001">
    <property type="protein sequence ID" value="RWU10620.1"/>
    <property type="molecule type" value="Genomic_DNA"/>
</dbReference>